<sequence>LIDAPQEVRLTAGDDFDTVVKGVTWLGGSQKAVNKPDQLINDHGLVKCGTTDEIKKWFQEKSDVQVKVGKTTGRLHTFIVEPFCEHTDADELYIAIFSQRNNDVIMFYEHGGVDVGDVDQKARSLTVEVSLDESEMKPTVAQLDSLIGKLGDKTKVLKTFISSLYSAYKQLHFTYLEINPLVVKAGKVYILDLAAKLDETANF</sequence>
<keyword evidence="2" id="KW-1185">Reference proteome</keyword>
<dbReference type="Gene3D" id="3.30.470.110">
    <property type="match status" value="1"/>
</dbReference>
<name>A0A183FCK6_HELPZ</name>
<dbReference type="Pfam" id="PF24948">
    <property type="entry name" value="Citrate_synth_N"/>
    <property type="match status" value="1"/>
</dbReference>
<reference evidence="3" key="1">
    <citation type="submission" date="2019-09" db="UniProtKB">
        <authorList>
            <consortium name="WormBaseParasite"/>
        </authorList>
    </citation>
    <scope>IDENTIFICATION</scope>
</reference>
<feature type="domain" description="ATP-citrate synthase ATP-grasp" evidence="1">
    <location>
        <begin position="6"/>
        <end position="203"/>
    </location>
</feature>
<evidence type="ECO:0000259" key="1">
    <source>
        <dbReference type="Pfam" id="PF24948"/>
    </source>
</evidence>
<organism evidence="2 3">
    <name type="scientific">Heligmosomoides polygyrus</name>
    <name type="common">Parasitic roundworm</name>
    <dbReference type="NCBI Taxonomy" id="6339"/>
    <lineage>
        <taxon>Eukaryota</taxon>
        <taxon>Metazoa</taxon>
        <taxon>Ecdysozoa</taxon>
        <taxon>Nematoda</taxon>
        <taxon>Chromadorea</taxon>
        <taxon>Rhabditida</taxon>
        <taxon>Rhabditina</taxon>
        <taxon>Rhabditomorpha</taxon>
        <taxon>Strongyloidea</taxon>
        <taxon>Heligmosomidae</taxon>
        <taxon>Heligmosomoides</taxon>
    </lineage>
</organism>
<protein>
    <submittedName>
        <fullName evidence="3">ATP-grasp_2 domain-containing protein</fullName>
    </submittedName>
</protein>
<dbReference type="InterPro" id="IPR056749">
    <property type="entry name" value="Citrate_synth_N"/>
</dbReference>
<dbReference type="AlphaFoldDB" id="A0A183FCK6"/>
<evidence type="ECO:0000313" key="3">
    <source>
        <dbReference type="WBParaSite" id="HPBE_0000389801-mRNA-1"/>
    </source>
</evidence>
<dbReference type="WBParaSite" id="HPBE_0000389801-mRNA-1">
    <property type="protein sequence ID" value="HPBE_0000389801-mRNA-1"/>
    <property type="gene ID" value="HPBE_0000389801"/>
</dbReference>
<dbReference type="SUPFAM" id="SSF56059">
    <property type="entry name" value="Glutathione synthetase ATP-binding domain-like"/>
    <property type="match status" value="1"/>
</dbReference>
<proteinExistence type="predicted"/>
<evidence type="ECO:0000313" key="2">
    <source>
        <dbReference type="Proteomes" id="UP000050761"/>
    </source>
</evidence>
<dbReference type="Proteomes" id="UP000050761">
    <property type="component" value="Unassembled WGS sequence"/>
</dbReference>
<accession>A0A183FCK6</accession>